<keyword evidence="8" id="KW-1185">Reference proteome</keyword>
<dbReference type="InterPro" id="IPR006620">
    <property type="entry name" value="Pro_4_hyd_alph"/>
</dbReference>
<dbReference type="Pfam" id="PF13640">
    <property type="entry name" value="2OG-FeII_Oxy_3"/>
    <property type="match status" value="1"/>
</dbReference>
<organism evidence="7 8">
    <name type="scientific">Synechococcus phage S-SM1</name>
    <dbReference type="NCBI Taxonomy" id="444859"/>
    <lineage>
        <taxon>Viruses</taxon>
        <taxon>Duplodnaviria</taxon>
        <taxon>Heunggongvirae</taxon>
        <taxon>Uroviricota</taxon>
        <taxon>Caudoviricetes</taxon>
        <taxon>Pantevenvirales</taxon>
        <taxon>Kyanoviridae</taxon>
        <taxon>Thetisvirus</taxon>
        <taxon>Thetisvirus ssm1</taxon>
    </lineage>
</organism>
<dbReference type="InterPro" id="IPR005123">
    <property type="entry name" value="Oxoglu/Fe-dep_dioxygenase_dom"/>
</dbReference>
<dbReference type="InterPro" id="IPR044862">
    <property type="entry name" value="Pro_4_hyd_alph_FE2OG_OXY"/>
</dbReference>
<evidence type="ECO:0000256" key="2">
    <source>
        <dbReference type="ARBA" id="ARBA00022723"/>
    </source>
</evidence>
<dbReference type="SMART" id="SM00702">
    <property type="entry name" value="P4Hc"/>
    <property type="match status" value="1"/>
</dbReference>
<keyword evidence="5" id="KW-0408">Iron</keyword>
<dbReference type="RefSeq" id="YP_004322944.1">
    <property type="nucleotide sequence ID" value="NC_015282.1"/>
</dbReference>
<evidence type="ECO:0000313" key="7">
    <source>
        <dbReference type="EMBL" id="ADO97297.1"/>
    </source>
</evidence>
<dbReference type="GO" id="GO:0051213">
    <property type="term" value="F:dioxygenase activity"/>
    <property type="evidence" value="ECO:0007669"/>
    <property type="project" value="UniProtKB-KW"/>
</dbReference>
<evidence type="ECO:0000256" key="1">
    <source>
        <dbReference type="ARBA" id="ARBA00001961"/>
    </source>
</evidence>
<name>E3SI60_9CAUD</name>
<dbReference type="GO" id="GO:0031418">
    <property type="term" value="F:L-ascorbic acid binding"/>
    <property type="evidence" value="ECO:0007669"/>
    <property type="project" value="InterPro"/>
</dbReference>
<accession>E3SI60</accession>
<dbReference type="GO" id="GO:0005506">
    <property type="term" value="F:iron ion binding"/>
    <property type="evidence" value="ECO:0007669"/>
    <property type="project" value="InterPro"/>
</dbReference>
<dbReference type="GO" id="GO:0016705">
    <property type="term" value="F:oxidoreductase activity, acting on paired donors, with incorporation or reduction of molecular oxygen"/>
    <property type="evidence" value="ECO:0007669"/>
    <property type="project" value="InterPro"/>
</dbReference>
<gene>
    <name evidence="7" type="ORF">SSM1_053</name>
</gene>
<proteinExistence type="predicted"/>
<reference evidence="7 8" key="1">
    <citation type="journal article" date="2010" name="Environ. Microbiol.">
        <title>Genomic analysis of oceanic cyanobacterial myoviruses compared with T4-like myoviruses from diverse hosts and environments.</title>
        <authorList>
            <person name="Sullivan M.B."/>
            <person name="Huang K.H."/>
            <person name="Ignacio-Espinoza J.C."/>
            <person name="Berlin A.M."/>
            <person name="Kelly L."/>
            <person name="Weigele P.R."/>
            <person name="DeFrancesco A.S."/>
            <person name="Kern S.E."/>
            <person name="Thompson L.R."/>
            <person name="Young S."/>
            <person name="Yandava C."/>
            <person name="Fu R."/>
            <person name="Krastins B."/>
            <person name="Chase M."/>
            <person name="Sarracino D."/>
            <person name="Osburne M.S."/>
            <person name="Henn M.R."/>
            <person name="Chisholm S.W."/>
        </authorList>
    </citation>
    <scope>NUCLEOTIDE SEQUENCE [LARGE SCALE GENOMIC DNA]</scope>
    <source>
        <strain evidence="7">6501-1</strain>
    </source>
</reference>
<dbReference type="KEGG" id="vg:10327575"/>
<dbReference type="GeneID" id="10327575"/>
<evidence type="ECO:0000256" key="4">
    <source>
        <dbReference type="ARBA" id="ARBA00023002"/>
    </source>
</evidence>
<dbReference type="Proteomes" id="UP000006523">
    <property type="component" value="Segment"/>
</dbReference>
<sequence>MIYVSQLDIPAVLSREIIRFFNDNLLKTYVWDETRVLSMDKGGIGKNNLDSTYYKILNLSKEVKKLVNHDDRFKVLQNVEIVKYPCGAHKNYHYDSARPTTTGASITYLNDDYVGGHTVVEGVDVQPITGRTVYFDGLEFRHAVTNVIKRDRYTISMWYGSDPSMPLNDDFLEF</sequence>
<dbReference type="PROSITE" id="PS51471">
    <property type="entry name" value="FE2OG_OXY"/>
    <property type="match status" value="1"/>
</dbReference>
<keyword evidence="3" id="KW-0223">Dioxygenase</keyword>
<feature type="domain" description="Fe2OG dioxygenase" evidence="6">
    <location>
        <begin position="72"/>
        <end position="161"/>
    </location>
</feature>
<protein>
    <submittedName>
        <fullName evidence="7">Leprecan protein</fullName>
    </submittedName>
</protein>
<evidence type="ECO:0000256" key="5">
    <source>
        <dbReference type="ARBA" id="ARBA00023004"/>
    </source>
</evidence>
<evidence type="ECO:0000256" key="3">
    <source>
        <dbReference type="ARBA" id="ARBA00022964"/>
    </source>
</evidence>
<dbReference type="Gene3D" id="2.60.120.620">
    <property type="entry name" value="q2cbj1_9rhob like domain"/>
    <property type="match status" value="1"/>
</dbReference>
<evidence type="ECO:0000259" key="6">
    <source>
        <dbReference type="PROSITE" id="PS51471"/>
    </source>
</evidence>
<keyword evidence="2" id="KW-0479">Metal-binding</keyword>
<keyword evidence="4" id="KW-0560">Oxidoreductase</keyword>
<comment type="cofactor">
    <cofactor evidence="1">
        <name>L-ascorbate</name>
        <dbReference type="ChEBI" id="CHEBI:38290"/>
    </cofactor>
</comment>
<dbReference type="EMBL" id="GU071094">
    <property type="protein sequence ID" value="ADO97297.1"/>
    <property type="molecule type" value="Genomic_DNA"/>
</dbReference>
<evidence type="ECO:0000313" key="8">
    <source>
        <dbReference type="Proteomes" id="UP000006523"/>
    </source>
</evidence>
<dbReference type="OrthoDB" id="2835at1198136"/>